<comment type="caution">
    <text evidence="2">The sequence shown here is derived from an EMBL/GenBank/DDBJ whole genome shotgun (WGS) entry which is preliminary data.</text>
</comment>
<dbReference type="InterPro" id="IPR028976">
    <property type="entry name" value="CheC-like_sf"/>
</dbReference>
<keyword evidence="3" id="KW-1185">Reference proteome</keyword>
<evidence type="ECO:0000256" key="1">
    <source>
        <dbReference type="ARBA" id="ARBA00022500"/>
    </source>
</evidence>
<dbReference type="InterPro" id="IPR051469">
    <property type="entry name" value="FliN/MopA/SpaO"/>
</dbReference>
<dbReference type="Gene3D" id="3.40.1550.10">
    <property type="entry name" value="CheC-like"/>
    <property type="match status" value="1"/>
</dbReference>
<dbReference type="RefSeq" id="WP_345341289.1">
    <property type="nucleotide sequence ID" value="NZ_BAABLI010000017.1"/>
</dbReference>
<dbReference type="PANTHER" id="PTHR43484">
    <property type="match status" value="1"/>
</dbReference>
<evidence type="ECO:0000313" key="2">
    <source>
        <dbReference type="EMBL" id="MFD2096192.1"/>
    </source>
</evidence>
<gene>
    <name evidence="2" type="ORF">ACFSJ3_09370</name>
</gene>
<sequence length="204" mass="22795">MSSQTITEDQRDCLQEVINVAMGQASDKLARFLETFVHLEVPNIELVSTKEVTDMLAVKYEQDAVSLVSQGFSGAEGLRGEALLIYSKINADEIADLLGYTEDEATHTEQLTDISSLLTTTFLEGLAEQLETALSYSAPRVMMLQEHGIAKMLEEKTFNWEYALKVNISYLVTDHSFNCDMLLLFPGTAVEVLKQVLDEILEDF</sequence>
<proteinExistence type="predicted"/>
<accession>A0ABW4XLV8</accession>
<dbReference type="EMBL" id="JBHUHT010000011">
    <property type="protein sequence ID" value="MFD2096192.1"/>
    <property type="molecule type" value="Genomic_DNA"/>
</dbReference>
<organism evidence="2 3">
    <name type="scientific">Corallincola platygyrae</name>
    <dbReference type="NCBI Taxonomy" id="1193278"/>
    <lineage>
        <taxon>Bacteria</taxon>
        <taxon>Pseudomonadati</taxon>
        <taxon>Pseudomonadota</taxon>
        <taxon>Gammaproteobacteria</taxon>
        <taxon>Alteromonadales</taxon>
        <taxon>Psychromonadaceae</taxon>
        <taxon>Corallincola</taxon>
    </lineage>
</organism>
<protein>
    <submittedName>
        <fullName evidence="2">Chemotaxis protein</fullName>
    </submittedName>
</protein>
<dbReference type="SUPFAM" id="SSF103039">
    <property type="entry name" value="CheC-like"/>
    <property type="match status" value="1"/>
</dbReference>
<dbReference type="Proteomes" id="UP001597380">
    <property type="component" value="Unassembled WGS sequence"/>
</dbReference>
<dbReference type="PANTHER" id="PTHR43484:SF1">
    <property type="entry name" value="FLAGELLAR MOTOR SWITCH PROTEIN FLIN"/>
    <property type="match status" value="1"/>
</dbReference>
<keyword evidence="1" id="KW-0145">Chemotaxis</keyword>
<reference evidence="3" key="1">
    <citation type="journal article" date="2019" name="Int. J. Syst. Evol. Microbiol.">
        <title>The Global Catalogue of Microorganisms (GCM) 10K type strain sequencing project: providing services to taxonomists for standard genome sequencing and annotation.</title>
        <authorList>
            <consortium name="The Broad Institute Genomics Platform"/>
            <consortium name="The Broad Institute Genome Sequencing Center for Infectious Disease"/>
            <person name="Wu L."/>
            <person name="Ma J."/>
        </authorList>
    </citation>
    <scope>NUCLEOTIDE SEQUENCE [LARGE SCALE GENOMIC DNA]</scope>
    <source>
        <strain evidence="3">CGMCC 1.10992</strain>
    </source>
</reference>
<name>A0ABW4XLV8_9GAMM</name>
<evidence type="ECO:0000313" key="3">
    <source>
        <dbReference type="Proteomes" id="UP001597380"/>
    </source>
</evidence>
<dbReference type="CDD" id="cd17910">
    <property type="entry name" value="CheC_ClassII"/>
    <property type="match status" value="1"/>
</dbReference>